<comment type="caution">
    <text evidence="1">The sequence shown here is derived from an EMBL/GenBank/DDBJ whole genome shotgun (WGS) entry which is preliminary data.</text>
</comment>
<evidence type="ECO:0000313" key="2">
    <source>
        <dbReference type="Proteomes" id="UP001349262"/>
    </source>
</evidence>
<evidence type="ECO:0008006" key="3">
    <source>
        <dbReference type="Google" id="ProtNLM"/>
    </source>
</evidence>
<dbReference type="Proteomes" id="UP001349262">
    <property type="component" value="Unassembled WGS sequence"/>
</dbReference>
<evidence type="ECO:0000313" key="1">
    <source>
        <dbReference type="EMBL" id="MEE7456391.1"/>
    </source>
</evidence>
<accession>A0ABU7T773</accession>
<reference evidence="1 2" key="1">
    <citation type="journal article" date="2012" name="Genet. Mol. Biol.">
        <title>Analysis of 16S rRNA and mxaF genes revealing insights into Methylobacterium niche-specific plant association.</title>
        <authorList>
            <person name="Dourado M.N."/>
            <person name="Andreote F.D."/>
            <person name="Dini-Andreote F."/>
            <person name="Conti R."/>
            <person name="Araujo J.M."/>
            <person name="Araujo W.L."/>
        </authorList>
    </citation>
    <scope>NUCLEOTIDE SEQUENCE [LARGE SCALE GENOMIC DNA]</scope>
    <source>
        <strain evidence="1 2">SR1.6/4</strain>
    </source>
</reference>
<proteinExistence type="predicted"/>
<sequence length="407" mass="44356">MTSPRLPEPSRRTALWLATAAVGAGLAASLAKLFPWQRAARDGAKPMAEGSFDIRESEPNLSVTGLTEEALRERGLMRRVLGTLPLPSGAVIATDPLVQPDRAPFNRRAEPGKYPVTLYLAQARVALAELRFADAAPARWELALMEGQDVATLKAGEIFGYPVDAGLGCFMDPAARAAMERREAQEQKRTPRYSNYFDDVLANELKDATQDGVMHRPLPDEPAEVAVFSSGWGDGVYASYWGLDAGGRPLRLVTDFGVIENGDGRDPREVAVTAALAALSPEQRRDSARGYEALKGDDLAAFSALLDEGRITPETPIEEVRGTFTFEAIRLDKPEALDRLVRHGATLLMPSYLQIGDERKTYPAYARDLDKPRSPRLLGIIEAWERTTSALPAADSTDTPSRGQTLP</sequence>
<dbReference type="InterPro" id="IPR006311">
    <property type="entry name" value="TAT_signal"/>
</dbReference>
<name>A0ABU7T773_9HYPH</name>
<keyword evidence="2" id="KW-1185">Reference proteome</keyword>
<protein>
    <recommendedName>
        <fullName evidence="3">DUF4241 domain-containing protein</fullName>
    </recommendedName>
</protein>
<dbReference type="EMBL" id="MLBY01000003">
    <property type="protein sequence ID" value="MEE7456391.1"/>
    <property type="molecule type" value="Genomic_DNA"/>
</dbReference>
<dbReference type="InterPro" id="IPR025335">
    <property type="entry name" value="DUF4241"/>
</dbReference>
<dbReference type="PROSITE" id="PS51318">
    <property type="entry name" value="TAT"/>
    <property type="match status" value="1"/>
</dbReference>
<gene>
    <name evidence="1" type="ORF">MRSR164_06170</name>
</gene>
<organism evidence="1 2">
    <name type="scientific">Methylobacterium radiotolerans</name>
    <dbReference type="NCBI Taxonomy" id="31998"/>
    <lineage>
        <taxon>Bacteria</taxon>
        <taxon>Pseudomonadati</taxon>
        <taxon>Pseudomonadota</taxon>
        <taxon>Alphaproteobacteria</taxon>
        <taxon>Hyphomicrobiales</taxon>
        <taxon>Methylobacteriaceae</taxon>
        <taxon>Methylobacterium</taxon>
    </lineage>
</organism>
<dbReference type="Pfam" id="PF14025">
    <property type="entry name" value="DUF4241"/>
    <property type="match status" value="1"/>
</dbReference>